<evidence type="ECO:0000256" key="2">
    <source>
        <dbReference type="ARBA" id="ARBA00004202"/>
    </source>
</evidence>
<evidence type="ECO:0000256" key="1">
    <source>
        <dbReference type="ARBA" id="ARBA00004117"/>
    </source>
</evidence>
<dbReference type="PANTHER" id="PTHR30034:SF6">
    <property type="entry name" value="YOP PROTEINS TRANSLOCATION PROTEIN Q"/>
    <property type="match status" value="1"/>
</dbReference>
<evidence type="ECO:0000256" key="5">
    <source>
        <dbReference type="ARBA" id="ARBA00022475"/>
    </source>
</evidence>
<dbReference type="Proteomes" id="UP000220034">
    <property type="component" value="Unassembled WGS sequence"/>
</dbReference>
<dbReference type="EMBL" id="OCTN01000007">
    <property type="protein sequence ID" value="SOH95105.1"/>
    <property type="molecule type" value="Genomic_DNA"/>
</dbReference>
<comment type="subcellular location">
    <subcellularLocation>
        <location evidence="1">Bacterial flagellum basal body</location>
    </subcellularLocation>
    <subcellularLocation>
        <location evidence="2">Cell membrane</location>
        <topology evidence="2">Peripheral membrane protein</topology>
    </subcellularLocation>
</comment>
<feature type="domain" description="Flagellar motor switch protein FliN-like C-terminal" evidence="11">
    <location>
        <begin position="232"/>
        <end position="302"/>
    </location>
</feature>
<dbReference type="PANTHER" id="PTHR30034">
    <property type="entry name" value="FLAGELLAR MOTOR SWITCH PROTEIN FLIM"/>
    <property type="match status" value="1"/>
</dbReference>
<evidence type="ECO:0000256" key="10">
    <source>
        <dbReference type="ARBA" id="ARBA00025044"/>
    </source>
</evidence>
<evidence type="ECO:0000256" key="7">
    <source>
        <dbReference type="ARBA" id="ARBA00022779"/>
    </source>
</evidence>
<dbReference type="GO" id="GO:0005886">
    <property type="term" value="C:plasma membrane"/>
    <property type="evidence" value="ECO:0007669"/>
    <property type="project" value="UniProtKB-SubCell"/>
</dbReference>
<dbReference type="Gene3D" id="3.40.1550.10">
    <property type="entry name" value="CheC-like"/>
    <property type="match status" value="1"/>
</dbReference>
<name>A0A2C9CVF5_9RHOB</name>
<dbReference type="GO" id="GO:0009425">
    <property type="term" value="C:bacterial-type flagellum basal body"/>
    <property type="evidence" value="ECO:0007669"/>
    <property type="project" value="UniProtKB-SubCell"/>
</dbReference>
<keyword evidence="12" id="KW-0966">Cell projection</keyword>
<proteinExistence type="inferred from homology"/>
<evidence type="ECO:0000256" key="6">
    <source>
        <dbReference type="ARBA" id="ARBA00022500"/>
    </source>
</evidence>
<sequence length="323" mass="34898">MADQIDTIIARKIAQRPDGRVPMPEFSAIAVRFAAAIERTARDLFKTTTGAIITATEVSKQADTMERIAIPSMLGIARIPGLDTAAMINLSSELVFHLVDLRMGGDPTVSPVPTTRSLTAIDMELCEDFLAGAIDCFTRAMEETMGAPVARKLALAYMEQNVTQVSIAPPNADVMTIGLNLDIGEAARNADFELIIPLSVLDSLQSIRKPTESHGTDSAGGIWQDHMHQAALNCPVSMTAIMHRAKVSMGQIEDWRVGDIIPVPRSAVDELELVLGTADNQVYFAAARLGARDEGKGVRLTDDPQQEVTEHLRSIVDQRPTGA</sequence>
<evidence type="ECO:0000256" key="8">
    <source>
        <dbReference type="ARBA" id="ARBA00023136"/>
    </source>
</evidence>
<dbReference type="GO" id="GO:0050918">
    <property type="term" value="P:positive chemotaxis"/>
    <property type="evidence" value="ECO:0007669"/>
    <property type="project" value="TreeGrafter"/>
</dbReference>
<evidence type="ECO:0000256" key="9">
    <source>
        <dbReference type="ARBA" id="ARBA00023143"/>
    </source>
</evidence>
<comment type="similarity">
    <text evidence="3">Belongs to the FliM family.</text>
</comment>
<keyword evidence="12" id="KW-0969">Cilium</keyword>
<dbReference type="SUPFAM" id="SSF101801">
    <property type="entry name" value="Surface presentation of antigens (SPOA)"/>
    <property type="match status" value="1"/>
</dbReference>
<evidence type="ECO:0000313" key="13">
    <source>
        <dbReference type="Proteomes" id="UP000220034"/>
    </source>
</evidence>
<dbReference type="InterPro" id="IPR028976">
    <property type="entry name" value="CheC-like_sf"/>
</dbReference>
<keyword evidence="12" id="KW-0282">Flagellum</keyword>
<dbReference type="GO" id="GO:0003774">
    <property type="term" value="F:cytoskeletal motor activity"/>
    <property type="evidence" value="ECO:0007669"/>
    <property type="project" value="InterPro"/>
</dbReference>
<organism evidence="12 13">
    <name type="scientific">Pontivivens marinum</name>
    <dbReference type="NCBI Taxonomy" id="1690039"/>
    <lineage>
        <taxon>Bacteria</taxon>
        <taxon>Pseudomonadati</taxon>
        <taxon>Pseudomonadota</taxon>
        <taxon>Alphaproteobacteria</taxon>
        <taxon>Rhodobacterales</taxon>
        <taxon>Paracoccaceae</taxon>
        <taxon>Pontivivens</taxon>
    </lineage>
</organism>
<dbReference type="InterPro" id="IPR036429">
    <property type="entry name" value="SpoA-like_sf"/>
</dbReference>
<dbReference type="Pfam" id="PF02154">
    <property type="entry name" value="FliM"/>
    <property type="match status" value="1"/>
</dbReference>
<protein>
    <recommendedName>
        <fullName evidence="4">Flagellar motor switch protein FliM</fullName>
    </recommendedName>
</protein>
<dbReference type="OrthoDB" id="9806941at2"/>
<dbReference type="AlphaFoldDB" id="A0A2C9CVF5"/>
<accession>A0A2C9CVF5</accession>
<evidence type="ECO:0000256" key="3">
    <source>
        <dbReference type="ARBA" id="ARBA00011049"/>
    </source>
</evidence>
<keyword evidence="6" id="KW-0145">Chemotaxis</keyword>
<evidence type="ECO:0000259" key="11">
    <source>
        <dbReference type="Pfam" id="PF01052"/>
    </source>
</evidence>
<keyword evidence="7" id="KW-0283">Flagellar rotation</keyword>
<keyword evidence="8" id="KW-0472">Membrane</keyword>
<dbReference type="RefSeq" id="WP_097931292.1">
    <property type="nucleotide sequence ID" value="NZ_OCTN01000007.1"/>
</dbReference>
<dbReference type="GO" id="GO:0071978">
    <property type="term" value="P:bacterial-type flagellum-dependent swarming motility"/>
    <property type="evidence" value="ECO:0007669"/>
    <property type="project" value="TreeGrafter"/>
</dbReference>
<keyword evidence="13" id="KW-1185">Reference proteome</keyword>
<comment type="function">
    <text evidence="10">FliM is one of three proteins (FliG, FliN, FliM) that forms the rotor-mounted switch complex (C ring), located at the base of the basal body. This complex interacts with the CheY and CheZ chemotaxis proteins, in addition to contacting components of the motor that determine the direction of flagellar rotation.</text>
</comment>
<gene>
    <name evidence="12" type="ORF">SAMN06273572_107126</name>
</gene>
<dbReference type="Gene3D" id="2.30.330.10">
    <property type="entry name" value="SpoA-like"/>
    <property type="match status" value="1"/>
</dbReference>
<evidence type="ECO:0000313" key="12">
    <source>
        <dbReference type="EMBL" id="SOH95105.1"/>
    </source>
</evidence>
<evidence type="ECO:0000256" key="4">
    <source>
        <dbReference type="ARBA" id="ARBA00021898"/>
    </source>
</evidence>
<keyword evidence="5" id="KW-1003">Cell membrane</keyword>
<dbReference type="InterPro" id="IPR001689">
    <property type="entry name" value="Flag_FliM"/>
</dbReference>
<reference evidence="13" key="1">
    <citation type="submission" date="2017-09" db="EMBL/GenBank/DDBJ databases">
        <authorList>
            <person name="Varghese N."/>
            <person name="Submissions S."/>
        </authorList>
    </citation>
    <scope>NUCLEOTIDE SEQUENCE [LARGE SCALE GENOMIC DNA]</scope>
    <source>
        <strain evidence="13">C7</strain>
    </source>
</reference>
<dbReference type="Pfam" id="PF01052">
    <property type="entry name" value="FliMN_C"/>
    <property type="match status" value="1"/>
</dbReference>
<dbReference type="InterPro" id="IPR001543">
    <property type="entry name" value="FliN-like_C"/>
</dbReference>
<keyword evidence="9" id="KW-0975">Bacterial flagellum</keyword>